<reference evidence="2 3" key="1">
    <citation type="journal article" date="2020" name="IScience">
        <title>Genome Sequencing of the Endangered Kingdonia uniflora (Circaeasteraceae, Ranunculales) Reveals Potential Mechanisms of Evolutionary Specialization.</title>
        <authorList>
            <person name="Sun Y."/>
            <person name="Deng T."/>
            <person name="Zhang A."/>
            <person name="Moore M.J."/>
            <person name="Landis J.B."/>
            <person name="Lin N."/>
            <person name="Zhang H."/>
            <person name="Zhang X."/>
            <person name="Huang J."/>
            <person name="Zhang X."/>
            <person name="Sun H."/>
            <person name="Wang H."/>
        </authorList>
    </citation>
    <scope>NUCLEOTIDE SEQUENCE [LARGE SCALE GENOMIC DNA]</scope>
    <source>
        <strain evidence="2">TB1705</strain>
        <tissue evidence="2">Leaf</tissue>
    </source>
</reference>
<feature type="compositionally biased region" description="Polar residues" evidence="1">
    <location>
        <begin position="271"/>
        <end position="291"/>
    </location>
</feature>
<feature type="compositionally biased region" description="Basic and acidic residues" evidence="1">
    <location>
        <begin position="417"/>
        <end position="426"/>
    </location>
</feature>
<protein>
    <recommendedName>
        <fullName evidence="4">Membrane-associated kinase regulator 2</fullName>
    </recommendedName>
</protein>
<dbReference type="EMBL" id="JACGCM010001491">
    <property type="protein sequence ID" value="KAF6154540.1"/>
    <property type="molecule type" value="Genomic_DNA"/>
</dbReference>
<name>A0A7J7MIC7_9MAGN</name>
<dbReference type="PANTHER" id="PTHR33929">
    <property type="entry name" value="MEMBRANE-ASSOCIATED KINASE REGULATOR 2-RELATED"/>
    <property type="match status" value="1"/>
</dbReference>
<organism evidence="2 3">
    <name type="scientific">Kingdonia uniflora</name>
    <dbReference type="NCBI Taxonomy" id="39325"/>
    <lineage>
        <taxon>Eukaryota</taxon>
        <taxon>Viridiplantae</taxon>
        <taxon>Streptophyta</taxon>
        <taxon>Embryophyta</taxon>
        <taxon>Tracheophyta</taxon>
        <taxon>Spermatophyta</taxon>
        <taxon>Magnoliopsida</taxon>
        <taxon>Ranunculales</taxon>
        <taxon>Circaeasteraceae</taxon>
        <taxon>Kingdonia</taxon>
    </lineage>
</organism>
<dbReference type="PANTHER" id="PTHR33929:SF1">
    <property type="entry name" value="MEMBRANE-ASSOCIATED KINASE REGULATOR 2-RELATED"/>
    <property type="match status" value="1"/>
</dbReference>
<proteinExistence type="predicted"/>
<comment type="caution">
    <text evidence="2">The sequence shown here is derived from an EMBL/GenBank/DDBJ whole genome shotgun (WGS) entry which is preliminary data.</text>
</comment>
<feature type="region of interest" description="Disordered" evidence="1">
    <location>
        <begin position="382"/>
        <end position="426"/>
    </location>
</feature>
<keyword evidence="3" id="KW-1185">Reference proteome</keyword>
<evidence type="ECO:0000313" key="2">
    <source>
        <dbReference type="EMBL" id="KAF6154540.1"/>
    </source>
</evidence>
<dbReference type="OrthoDB" id="689803at2759"/>
<evidence type="ECO:0000313" key="3">
    <source>
        <dbReference type="Proteomes" id="UP000541444"/>
    </source>
</evidence>
<sequence>MEAFSLLKYWRSTANGNGACKDANIRTTNTTTTLRQVAETEDEERVDEGPFFDLEFTVPHEEQRSSNNGGDDEEEEEESESEGDEREFNFRVSSCSTGDHTDPNLSLSPSDDLFFKGSFDPLELTEPTQFKPISTTTATMEKTKFGVFSLGFKKPKGIISTEKVVENNNNGGVSTKAGTPSNSKSFTVKFKVEEVPIVSLFVRDSSSRKSSNKINNNNKEIPQSVEEIAASEEKKFQVQKYLKMIKPLYVKVSKRYGEKLGFSGQLSLASSAKTETPTLINPKTQTPISSKTHGGGGGGESDGATTTTTTTELVVNNVASNVVKGQKMGSSTGLRVFGMHLGKSRSGSAAVAAINPSKRRDDSLIQQQDGIHGAILHCKRSFNSSRDSDSSSSTLSRSTSESSHEKSKLSNDGIRTSFEDRKEGRL</sequence>
<feature type="compositionally biased region" description="Acidic residues" evidence="1">
    <location>
        <begin position="70"/>
        <end position="85"/>
    </location>
</feature>
<feature type="region of interest" description="Disordered" evidence="1">
    <location>
        <begin position="271"/>
        <end position="306"/>
    </location>
</feature>
<feature type="compositionally biased region" description="Low complexity" evidence="1">
    <location>
        <begin position="390"/>
        <end position="401"/>
    </location>
</feature>
<dbReference type="GO" id="GO:0005886">
    <property type="term" value="C:plasma membrane"/>
    <property type="evidence" value="ECO:0007669"/>
    <property type="project" value="InterPro"/>
</dbReference>
<feature type="region of interest" description="Disordered" evidence="1">
    <location>
        <begin position="36"/>
        <end position="88"/>
    </location>
</feature>
<accession>A0A7J7MIC7</accession>
<evidence type="ECO:0000256" key="1">
    <source>
        <dbReference type="SAM" id="MobiDB-lite"/>
    </source>
</evidence>
<dbReference type="AlphaFoldDB" id="A0A7J7MIC7"/>
<dbReference type="Proteomes" id="UP000541444">
    <property type="component" value="Unassembled WGS sequence"/>
</dbReference>
<dbReference type="InterPro" id="IPR039619">
    <property type="entry name" value="MAKR2/5"/>
</dbReference>
<evidence type="ECO:0008006" key="4">
    <source>
        <dbReference type="Google" id="ProtNLM"/>
    </source>
</evidence>
<gene>
    <name evidence="2" type="ORF">GIB67_027813</name>
</gene>